<dbReference type="RefSeq" id="WP_006964169.1">
    <property type="nucleotide sequence ID" value="NZ_APJX01000001.1"/>
</dbReference>
<keyword evidence="1" id="KW-0812">Transmembrane</keyword>
<feature type="transmembrane region" description="Helical" evidence="1">
    <location>
        <begin position="122"/>
        <end position="140"/>
    </location>
</feature>
<feature type="transmembrane region" description="Helical" evidence="1">
    <location>
        <begin position="146"/>
        <end position="165"/>
    </location>
</feature>
<keyword evidence="3" id="KW-1185">Reference proteome</keyword>
<evidence type="ECO:0000256" key="1">
    <source>
        <dbReference type="SAM" id="Phobius"/>
    </source>
</evidence>
<proteinExistence type="predicted"/>
<sequence>MIKLTISEKLEPICDFIDNRLVLIMAEKKLRQLNLMGELKLFFKEEYKVKIIDNTVLYLEKNPQRISLTISTIEKKGDKPKTDHFGVSITNKNDSETEFYIDTLNEAFKKGILSIEMKKKVFTMKIVGYAFLAILLLSIISVTGGLAFIGLCILAIIISPIQYLLNKRMFKKTQQKMETLVSIFEEEFNVINKTNTNDWISFWGQVKSDIKDEVKTSLPFSYR</sequence>
<dbReference type="AlphaFoldDB" id="S0G3G0"/>
<accession>S0G3G0</accession>
<comment type="caution">
    <text evidence="2">The sequence shown here is derived from an EMBL/GenBank/DDBJ whole genome shotgun (WGS) entry which is preliminary data.</text>
</comment>
<evidence type="ECO:0000313" key="3">
    <source>
        <dbReference type="Proteomes" id="UP000014216"/>
    </source>
</evidence>
<dbReference type="Proteomes" id="UP000014216">
    <property type="component" value="Unassembled WGS sequence"/>
</dbReference>
<keyword evidence="1" id="KW-1133">Transmembrane helix</keyword>
<dbReference type="EMBL" id="APJX01000001">
    <property type="protein sequence ID" value="EMS81445.1"/>
    <property type="molecule type" value="Genomic_DNA"/>
</dbReference>
<name>S0G3G0_9BACT</name>
<organism evidence="2 3">
    <name type="scientific">Desulfotignum phosphitoxidans DSM 13687</name>
    <dbReference type="NCBI Taxonomy" id="1286635"/>
    <lineage>
        <taxon>Bacteria</taxon>
        <taxon>Pseudomonadati</taxon>
        <taxon>Thermodesulfobacteriota</taxon>
        <taxon>Desulfobacteria</taxon>
        <taxon>Desulfobacterales</taxon>
        <taxon>Desulfobacteraceae</taxon>
        <taxon>Desulfotignum</taxon>
    </lineage>
</organism>
<reference evidence="2 3" key="1">
    <citation type="journal article" date="2013" name="Genome Announc.">
        <title>Draft Genome Sequence of Desulfotignum phosphitoxidans DSM 13687 Strain FiPS-3.</title>
        <authorList>
            <person name="Poehlein A."/>
            <person name="Daniel R."/>
            <person name="Simeonova D.D."/>
        </authorList>
    </citation>
    <scope>NUCLEOTIDE SEQUENCE [LARGE SCALE GENOMIC DNA]</scope>
    <source>
        <strain evidence="2 3">DSM 13687</strain>
    </source>
</reference>
<keyword evidence="1" id="KW-0472">Membrane</keyword>
<protein>
    <submittedName>
        <fullName evidence="2">Uncharacterized protein</fullName>
    </submittedName>
</protein>
<evidence type="ECO:0000313" key="2">
    <source>
        <dbReference type="EMBL" id="EMS81445.1"/>
    </source>
</evidence>
<gene>
    <name evidence="2" type="ORF">Dpo_1c05860</name>
</gene>